<keyword evidence="2" id="KW-1185">Reference proteome</keyword>
<dbReference type="RefSeq" id="WP_193539452.1">
    <property type="nucleotide sequence ID" value="NZ_JADCLJ010000024.1"/>
</dbReference>
<sequence>MALIKAKVKIKGTRALIFNNFNNDCIPLQKREKEGVAGNNPNEWKKTFLVTAEKQLYLDSRYIFACIRSGGKYTQKGRGTFEPDISASLQVLSEKLLINRYLPNENEISTDDKEPVYIDIRPVSRRGAKNIRYRLATAVGWESEFVIAWENTLISPEQMETICNDAGTFAGFGDGRKIGFGRFEITDFQLINLREAHYA</sequence>
<evidence type="ECO:0000313" key="1">
    <source>
        <dbReference type="EMBL" id="MBE4910190.1"/>
    </source>
</evidence>
<comment type="caution">
    <text evidence="1">The sequence shown here is derived from an EMBL/GenBank/DDBJ whole genome shotgun (WGS) entry which is preliminary data.</text>
</comment>
<protein>
    <submittedName>
        <fullName evidence="1">Uncharacterized protein</fullName>
    </submittedName>
</protein>
<reference evidence="1 2" key="1">
    <citation type="submission" date="2020-10" db="EMBL/GenBank/DDBJ databases">
        <title>Bacillus sp. HD4P25, an endophyte from a halophyte.</title>
        <authorList>
            <person name="Sun J.-Q."/>
        </authorList>
    </citation>
    <scope>NUCLEOTIDE SEQUENCE [LARGE SCALE GENOMIC DNA]</scope>
    <source>
        <strain evidence="1 2">YIM 93174</strain>
    </source>
</reference>
<name>A0ABR9QNV4_9BACI</name>
<dbReference type="EMBL" id="JADCLJ010000024">
    <property type="protein sequence ID" value="MBE4910190.1"/>
    <property type="molecule type" value="Genomic_DNA"/>
</dbReference>
<evidence type="ECO:0000313" key="2">
    <source>
        <dbReference type="Proteomes" id="UP001516662"/>
    </source>
</evidence>
<dbReference type="Proteomes" id="UP001516662">
    <property type="component" value="Unassembled WGS sequence"/>
</dbReference>
<gene>
    <name evidence="1" type="ORF">IMZ08_19310</name>
</gene>
<accession>A0ABR9QNV4</accession>
<proteinExistence type="predicted"/>
<organism evidence="1 2">
    <name type="scientific">Litchfieldia luteola</name>
    <dbReference type="NCBI Taxonomy" id="682179"/>
    <lineage>
        <taxon>Bacteria</taxon>
        <taxon>Bacillati</taxon>
        <taxon>Bacillota</taxon>
        <taxon>Bacilli</taxon>
        <taxon>Bacillales</taxon>
        <taxon>Bacillaceae</taxon>
        <taxon>Litchfieldia</taxon>
    </lineage>
</organism>